<dbReference type="VEuPathDB" id="ToxoDB:CSUI_006694"/>
<gene>
    <name evidence="1" type="ORF">CSUI_006694</name>
</gene>
<organism evidence="1 2">
    <name type="scientific">Cystoisospora suis</name>
    <dbReference type="NCBI Taxonomy" id="483139"/>
    <lineage>
        <taxon>Eukaryota</taxon>
        <taxon>Sar</taxon>
        <taxon>Alveolata</taxon>
        <taxon>Apicomplexa</taxon>
        <taxon>Conoidasida</taxon>
        <taxon>Coccidia</taxon>
        <taxon>Eucoccidiorida</taxon>
        <taxon>Eimeriorina</taxon>
        <taxon>Sarcocystidae</taxon>
        <taxon>Cystoisospora</taxon>
    </lineage>
</organism>
<dbReference type="EMBL" id="MIGC01003428">
    <property type="protein sequence ID" value="PHJ19477.1"/>
    <property type="molecule type" value="Genomic_DNA"/>
</dbReference>
<evidence type="ECO:0000313" key="2">
    <source>
        <dbReference type="Proteomes" id="UP000221165"/>
    </source>
</evidence>
<sequence length="66" mass="7986">NEIRRRVDERAIECMCLRHFVTGRRAHFAWYWLKQYTFVGIVSTHPPVCFFCLRCDFSRPCCRAET</sequence>
<feature type="non-terminal residue" evidence="1">
    <location>
        <position position="66"/>
    </location>
</feature>
<protein>
    <submittedName>
        <fullName evidence="1">Uncharacterized protein</fullName>
    </submittedName>
</protein>
<accession>A0A2C6KPK3</accession>
<dbReference type="Proteomes" id="UP000221165">
    <property type="component" value="Unassembled WGS sequence"/>
</dbReference>
<feature type="non-terminal residue" evidence="1">
    <location>
        <position position="1"/>
    </location>
</feature>
<evidence type="ECO:0000313" key="1">
    <source>
        <dbReference type="EMBL" id="PHJ19477.1"/>
    </source>
</evidence>
<proteinExistence type="predicted"/>
<keyword evidence="2" id="KW-1185">Reference proteome</keyword>
<name>A0A2C6KPK3_9APIC</name>
<dbReference type="GeneID" id="94430058"/>
<dbReference type="AlphaFoldDB" id="A0A2C6KPK3"/>
<dbReference type="RefSeq" id="XP_067921177.1">
    <property type="nucleotide sequence ID" value="XM_068066847.1"/>
</dbReference>
<reference evidence="1 2" key="1">
    <citation type="journal article" date="2017" name="Int. J. Parasitol.">
        <title>The genome of the protozoan parasite Cystoisospora suis and a reverse vaccinology approach to identify vaccine candidates.</title>
        <authorList>
            <person name="Palmieri N."/>
            <person name="Shrestha A."/>
            <person name="Ruttkowski B."/>
            <person name="Beck T."/>
            <person name="Vogl C."/>
            <person name="Tomley F."/>
            <person name="Blake D.P."/>
            <person name="Joachim A."/>
        </authorList>
    </citation>
    <scope>NUCLEOTIDE SEQUENCE [LARGE SCALE GENOMIC DNA]</scope>
    <source>
        <strain evidence="1 2">Wien I</strain>
    </source>
</reference>
<comment type="caution">
    <text evidence="1">The sequence shown here is derived from an EMBL/GenBank/DDBJ whole genome shotgun (WGS) entry which is preliminary data.</text>
</comment>